<protein>
    <submittedName>
        <fullName evidence="10">Peptide/nickel transport system permease protein</fullName>
    </submittedName>
</protein>
<dbReference type="SUPFAM" id="SSF161098">
    <property type="entry name" value="MetI-like"/>
    <property type="match status" value="1"/>
</dbReference>
<proteinExistence type="inferred from homology"/>
<accession>A0A3N2D9R0</accession>
<dbReference type="PANTHER" id="PTHR43163">
    <property type="entry name" value="DIPEPTIDE TRANSPORT SYSTEM PERMEASE PROTEIN DPPB-RELATED"/>
    <property type="match status" value="1"/>
</dbReference>
<feature type="domain" description="ABC transmembrane type-1" evidence="9">
    <location>
        <begin position="96"/>
        <end position="296"/>
    </location>
</feature>
<evidence type="ECO:0000256" key="7">
    <source>
        <dbReference type="RuleBase" id="RU363032"/>
    </source>
</evidence>
<evidence type="ECO:0000313" key="11">
    <source>
        <dbReference type="Proteomes" id="UP000275356"/>
    </source>
</evidence>
<feature type="transmembrane region" description="Helical" evidence="7">
    <location>
        <begin position="273"/>
        <end position="299"/>
    </location>
</feature>
<dbReference type="PROSITE" id="PS50928">
    <property type="entry name" value="ABC_TM1"/>
    <property type="match status" value="1"/>
</dbReference>
<gene>
    <name evidence="10" type="ORF">EDD28_1121</name>
</gene>
<keyword evidence="11" id="KW-1185">Reference proteome</keyword>
<organism evidence="10 11">
    <name type="scientific">Salana multivorans</name>
    <dbReference type="NCBI Taxonomy" id="120377"/>
    <lineage>
        <taxon>Bacteria</taxon>
        <taxon>Bacillati</taxon>
        <taxon>Actinomycetota</taxon>
        <taxon>Actinomycetes</taxon>
        <taxon>Micrococcales</taxon>
        <taxon>Beutenbergiaceae</taxon>
        <taxon>Salana</taxon>
    </lineage>
</organism>
<dbReference type="Proteomes" id="UP000275356">
    <property type="component" value="Unassembled WGS sequence"/>
</dbReference>
<evidence type="ECO:0000256" key="6">
    <source>
        <dbReference type="ARBA" id="ARBA00023136"/>
    </source>
</evidence>
<dbReference type="AlphaFoldDB" id="A0A3N2D9R0"/>
<feature type="transmembrane region" description="Helical" evidence="7">
    <location>
        <begin position="229"/>
        <end position="253"/>
    </location>
</feature>
<comment type="similarity">
    <text evidence="7">Belongs to the binding-protein-dependent transport system permease family.</text>
</comment>
<dbReference type="CDD" id="cd06261">
    <property type="entry name" value="TM_PBP2"/>
    <property type="match status" value="1"/>
</dbReference>
<comment type="subcellular location">
    <subcellularLocation>
        <location evidence="1 7">Cell membrane</location>
        <topology evidence="1 7">Multi-pass membrane protein</topology>
    </subcellularLocation>
</comment>
<dbReference type="RefSeq" id="WP_245967935.1">
    <property type="nucleotide sequence ID" value="NZ_CALFQU010000049.1"/>
</dbReference>
<dbReference type="Pfam" id="PF19300">
    <property type="entry name" value="BPD_transp_1_N"/>
    <property type="match status" value="1"/>
</dbReference>
<reference evidence="10 11" key="1">
    <citation type="submission" date="2018-11" db="EMBL/GenBank/DDBJ databases">
        <title>Sequencing the genomes of 1000 actinobacteria strains.</title>
        <authorList>
            <person name="Klenk H.-P."/>
        </authorList>
    </citation>
    <scope>NUCLEOTIDE SEQUENCE [LARGE SCALE GENOMIC DNA]</scope>
    <source>
        <strain evidence="10 11">DSM 13521</strain>
    </source>
</reference>
<dbReference type="Gene3D" id="1.10.3720.10">
    <property type="entry name" value="MetI-like"/>
    <property type="match status" value="1"/>
</dbReference>
<evidence type="ECO:0000313" key="10">
    <source>
        <dbReference type="EMBL" id="ROR96536.1"/>
    </source>
</evidence>
<dbReference type="InterPro" id="IPR045621">
    <property type="entry name" value="BPD_transp_1_N"/>
</dbReference>
<feature type="transmembrane region" description="Helical" evidence="7">
    <location>
        <begin position="100"/>
        <end position="123"/>
    </location>
</feature>
<comment type="caution">
    <text evidence="10">The sequence shown here is derived from an EMBL/GenBank/DDBJ whole genome shotgun (WGS) entry which is preliminary data.</text>
</comment>
<keyword evidence="5 7" id="KW-1133">Transmembrane helix</keyword>
<dbReference type="GO" id="GO:0005886">
    <property type="term" value="C:plasma membrane"/>
    <property type="evidence" value="ECO:0007669"/>
    <property type="project" value="UniProtKB-SubCell"/>
</dbReference>
<dbReference type="InterPro" id="IPR035906">
    <property type="entry name" value="MetI-like_sf"/>
</dbReference>
<evidence type="ECO:0000256" key="4">
    <source>
        <dbReference type="ARBA" id="ARBA00022692"/>
    </source>
</evidence>
<evidence type="ECO:0000256" key="1">
    <source>
        <dbReference type="ARBA" id="ARBA00004651"/>
    </source>
</evidence>
<dbReference type="EMBL" id="RKHQ01000001">
    <property type="protein sequence ID" value="ROR96536.1"/>
    <property type="molecule type" value="Genomic_DNA"/>
</dbReference>
<keyword evidence="4 7" id="KW-0812">Transmembrane</keyword>
<sequence length="349" mass="36209">MLRLVLTRLSTSAIVLLAAVTATFLAVYASPGHTVDLLLGEDRGNERLRAEVTALWGLDRPLLVQYAAYVLGLLRGDLGTSYQLRRPVVDVLGEQLGSTVLLTFTAFGLAVAIALTVAVLTSGRGGIVRRIASGAELVLLSIPSFWIGIVLLAVFAFQLGWFSVSGGNGWRSLALPALALAIPIAGLLSQVLREGLDRALHEPFALTARSRGLSQLQVRSRHALRHASLPGLQIAGIVVGSLLGGAVIVEQVFGRPGLGGITVEAVYAKDLPVVLGVGLVAAATFVIVSTAVDLLSLVLDPRLRVASGRSRRAARPAATATTAVVVAGSAPSSSVPGLEPDPLPEGASR</sequence>
<keyword evidence="2 7" id="KW-0813">Transport</keyword>
<evidence type="ECO:0000259" key="9">
    <source>
        <dbReference type="PROSITE" id="PS50928"/>
    </source>
</evidence>
<dbReference type="GO" id="GO:0071916">
    <property type="term" value="F:dipeptide transmembrane transporter activity"/>
    <property type="evidence" value="ECO:0007669"/>
    <property type="project" value="TreeGrafter"/>
</dbReference>
<name>A0A3N2D9R0_9MICO</name>
<keyword evidence="3" id="KW-1003">Cell membrane</keyword>
<feature type="transmembrane region" description="Helical" evidence="7">
    <location>
        <begin position="135"/>
        <end position="161"/>
    </location>
</feature>
<feature type="transmembrane region" description="Helical" evidence="7">
    <location>
        <begin position="173"/>
        <end position="192"/>
    </location>
</feature>
<evidence type="ECO:0000256" key="8">
    <source>
        <dbReference type="SAM" id="MobiDB-lite"/>
    </source>
</evidence>
<evidence type="ECO:0000256" key="2">
    <source>
        <dbReference type="ARBA" id="ARBA00022448"/>
    </source>
</evidence>
<keyword evidence="6 7" id="KW-0472">Membrane</keyword>
<evidence type="ECO:0000256" key="5">
    <source>
        <dbReference type="ARBA" id="ARBA00022989"/>
    </source>
</evidence>
<feature type="region of interest" description="Disordered" evidence="8">
    <location>
        <begin position="329"/>
        <end position="349"/>
    </location>
</feature>
<dbReference type="InterPro" id="IPR000515">
    <property type="entry name" value="MetI-like"/>
</dbReference>
<evidence type="ECO:0000256" key="3">
    <source>
        <dbReference type="ARBA" id="ARBA00022475"/>
    </source>
</evidence>
<dbReference type="Pfam" id="PF00528">
    <property type="entry name" value="BPD_transp_1"/>
    <property type="match status" value="1"/>
</dbReference>
<dbReference type="PANTHER" id="PTHR43163:SF6">
    <property type="entry name" value="DIPEPTIDE TRANSPORT SYSTEM PERMEASE PROTEIN DPPB-RELATED"/>
    <property type="match status" value="1"/>
</dbReference>